<evidence type="ECO:0000313" key="11">
    <source>
        <dbReference type="EMBL" id="MRV76471.1"/>
    </source>
</evidence>
<sequence>MNKSPLIITSLVIALSGSAISAQAQTCTPTAVTPYIYSSGAWNITAAAAINTGNQIVFGPQPINGGSWSWSGCGTSGSSREQFVTPSASCTATAVYTNSCGAQTTQSFAITAYPDYNTNPIAPNAAGMSSNAAQLAAKIKLGTNIGNTMDAYGCSPASETCWGNPMISAAYVKLVKDCGFDAIRIPVSWDQYADQTTGQISDAWLDRVKQVVQYAVNNGLYAIVNIHWDGGWLERNINDASKVAVNAKQKAYWQQIATKLRDFDEHVLFASANEPDAIFPDQVSVLDSYHQTFVDAVRSTGGRNAYRVLVLQGLRTDIDMTFNDWNGMPSDSVTGRQMAEVHYYPGAFSNHGEDNDWSQMHCYWGDGYKSLTDTYRNSPGKLPLMEEAYTDAQFAKMKTKFVDQGIPVVLGEFAAMKRAQSVCADLDLHLASREHFYQVVTKSALAHGLLPFAWEIGMAEGLLFDRTTPAVGDPQVLDAMLVGAGKVTGLSNRPNSWTLSAGATNNSSTAYMRFTLNQAGAAAAYTFDHPVNWGGKTLKVVLNFDQAFVSNRNGGMDGLFQFFTYSAGWVTNEWKCWTANKALVADQDTEFTCSDFSVQNAEAVGIQFVGSAGSVTIKRATIK</sequence>
<dbReference type="Gene3D" id="2.60.120.260">
    <property type="entry name" value="Galactose-binding domain-like"/>
    <property type="match status" value="1"/>
</dbReference>
<feature type="signal peptide" evidence="8">
    <location>
        <begin position="1"/>
        <end position="24"/>
    </location>
</feature>
<dbReference type="InterPro" id="IPR017853">
    <property type="entry name" value="GH"/>
</dbReference>
<dbReference type="GO" id="GO:0008422">
    <property type="term" value="F:beta-glucosidase activity"/>
    <property type="evidence" value="ECO:0007669"/>
    <property type="project" value="TreeGrafter"/>
</dbReference>
<gene>
    <name evidence="11" type="ORF">GJ700_32650</name>
</gene>
<comment type="similarity">
    <text evidence="1 7">Belongs to the glycosyl hydrolase 5 (cellulase A) family.</text>
</comment>
<keyword evidence="5 7" id="KW-0326">Glycosidase</keyword>
<feature type="domain" description="CBM15" evidence="10">
    <location>
        <begin position="505"/>
        <end position="622"/>
    </location>
</feature>
<proteinExistence type="inferred from homology"/>
<dbReference type="Proteomes" id="UP000446768">
    <property type="component" value="Unassembled WGS sequence"/>
</dbReference>
<keyword evidence="8" id="KW-0732">Signal</keyword>
<evidence type="ECO:0000313" key="12">
    <source>
        <dbReference type="Proteomes" id="UP000446768"/>
    </source>
</evidence>
<dbReference type="SUPFAM" id="SSF49785">
    <property type="entry name" value="Galactose-binding domain-like"/>
    <property type="match status" value="1"/>
</dbReference>
<keyword evidence="3" id="KW-0136">Cellulose degradation</keyword>
<comment type="caution">
    <text evidence="11">The sequence shown here is derived from an EMBL/GenBank/DDBJ whole genome shotgun (WGS) entry which is preliminary data.</text>
</comment>
<evidence type="ECO:0000256" key="8">
    <source>
        <dbReference type="SAM" id="SignalP"/>
    </source>
</evidence>
<dbReference type="InterPro" id="IPR005088">
    <property type="entry name" value="CBM15"/>
</dbReference>
<dbReference type="Pfam" id="PF00150">
    <property type="entry name" value="Cellulase"/>
    <property type="match status" value="1"/>
</dbReference>
<evidence type="ECO:0000256" key="7">
    <source>
        <dbReference type="RuleBase" id="RU361153"/>
    </source>
</evidence>
<dbReference type="Gene3D" id="3.20.20.80">
    <property type="entry name" value="Glycosidases"/>
    <property type="match status" value="1"/>
</dbReference>
<feature type="domain" description="Glycoside hydrolase family 5" evidence="9">
    <location>
        <begin position="157"/>
        <end position="425"/>
    </location>
</feature>
<dbReference type="InterPro" id="IPR008979">
    <property type="entry name" value="Galactose-bd-like_sf"/>
</dbReference>
<evidence type="ECO:0000256" key="6">
    <source>
        <dbReference type="ARBA" id="ARBA00023326"/>
    </source>
</evidence>
<feature type="chain" id="PRO_5031518465" evidence="8">
    <location>
        <begin position="25"/>
        <end position="623"/>
    </location>
</feature>
<dbReference type="RefSeq" id="WP_154382013.1">
    <property type="nucleotide sequence ID" value="NZ_WKJJ01000033.1"/>
</dbReference>
<evidence type="ECO:0000259" key="9">
    <source>
        <dbReference type="Pfam" id="PF00150"/>
    </source>
</evidence>
<dbReference type="GO" id="GO:0009986">
    <property type="term" value="C:cell surface"/>
    <property type="evidence" value="ECO:0007669"/>
    <property type="project" value="TreeGrafter"/>
</dbReference>
<reference evidence="11 12" key="1">
    <citation type="submission" date="2019-11" db="EMBL/GenBank/DDBJ databases">
        <title>Novel species isolated from a subtropical stream in China.</title>
        <authorList>
            <person name="Lu H."/>
        </authorList>
    </citation>
    <scope>NUCLEOTIDE SEQUENCE [LARGE SCALE GENOMIC DNA]</scope>
    <source>
        <strain evidence="11 12">FT92W</strain>
    </source>
</reference>
<accession>A0A7X2LWE5</accession>
<dbReference type="GO" id="GO:0030245">
    <property type="term" value="P:cellulose catabolic process"/>
    <property type="evidence" value="ECO:0007669"/>
    <property type="project" value="UniProtKB-KW"/>
</dbReference>
<dbReference type="PANTHER" id="PTHR31297">
    <property type="entry name" value="GLUCAN ENDO-1,6-BETA-GLUCOSIDASE B"/>
    <property type="match status" value="1"/>
</dbReference>
<keyword evidence="6" id="KW-0624">Polysaccharide degradation</keyword>
<keyword evidence="12" id="KW-1185">Reference proteome</keyword>
<dbReference type="Pfam" id="PF03426">
    <property type="entry name" value="CBM_15"/>
    <property type="match status" value="1"/>
</dbReference>
<dbReference type="AlphaFoldDB" id="A0A7X2LWE5"/>
<evidence type="ECO:0000256" key="3">
    <source>
        <dbReference type="ARBA" id="ARBA00023001"/>
    </source>
</evidence>
<evidence type="ECO:0000256" key="5">
    <source>
        <dbReference type="ARBA" id="ARBA00023295"/>
    </source>
</evidence>
<organism evidence="11 12">
    <name type="scientific">Pseudoduganella rivuli</name>
    <dbReference type="NCBI Taxonomy" id="2666085"/>
    <lineage>
        <taxon>Bacteria</taxon>
        <taxon>Pseudomonadati</taxon>
        <taxon>Pseudomonadota</taxon>
        <taxon>Betaproteobacteria</taxon>
        <taxon>Burkholderiales</taxon>
        <taxon>Oxalobacteraceae</taxon>
        <taxon>Telluria group</taxon>
        <taxon>Pseudoduganella</taxon>
    </lineage>
</organism>
<keyword evidence="4" id="KW-0119">Carbohydrate metabolism</keyword>
<evidence type="ECO:0000256" key="1">
    <source>
        <dbReference type="ARBA" id="ARBA00005641"/>
    </source>
</evidence>
<dbReference type="InterPro" id="IPR050386">
    <property type="entry name" value="Glycosyl_hydrolase_5"/>
</dbReference>
<dbReference type="EMBL" id="WKJJ01000033">
    <property type="protein sequence ID" value="MRV76471.1"/>
    <property type="molecule type" value="Genomic_DNA"/>
</dbReference>
<evidence type="ECO:0000256" key="4">
    <source>
        <dbReference type="ARBA" id="ARBA00023277"/>
    </source>
</evidence>
<protein>
    <submittedName>
        <fullName evidence="11">Cellulase family glycosylhydrolase</fullName>
    </submittedName>
</protein>
<dbReference type="SUPFAM" id="SSF51445">
    <property type="entry name" value="(Trans)glycosidases"/>
    <property type="match status" value="1"/>
</dbReference>
<dbReference type="InterPro" id="IPR001547">
    <property type="entry name" value="Glyco_hydro_5"/>
</dbReference>
<evidence type="ECO:0000259" key="10">
    <source>
        <dbReference type="Pfam" id="PF03426"/>
    </source>
</evidence>
<evidence type="ECO:0000256" key="2">
    <source>
        <dbReference type="ARBA" id="ARBA00022801"/>
    </source>
</evidence>
<dbReference type="PANTHER" id="PTHR31297:SF41">
    <property type="entry name" value="ENDOGLUCANASE, PUTATIVE (AFU_ORTHOLOGUE AFUA_5G01830)-RELATED"/>
    <property type="match status" value="1"/>
</dbReference>
<dbReference type="GO" id="GO:0005576">
    <property type="term" value="C:extracellular region"/>
    <property type="evidence" value="ECO:0007669"/>
    <property type="project" value="TreeGrafter"/>
</dbReference>
<keyword evidence="2 7" id="KW-0378">Hydrolase</keyword>
<name>A0A7X2LWE5_9BURK</name>